<dbReference type="SUPFAM" id="SSF47413">
    <property type="entry name" value="lambda repressor-like DNA-binding domains"/>
    <property type="match status" value="1"/>
</dbReference>
<gene>
    <name evidence="2" type="ORF">GCM10010995_07400</name>
</gene>
<dbReference type="OrthoDB" id="9791537at2"/>
<dbReference type="EMBL" id="BMJS01000005">
    <property type="protein sequence ID" value="GGF92763.1"/>
    <property type="molecule type" value="Genomic_DNA"/>
</dbReference>
<keyword evidence="3" id="KW-1185">Reference proteome</keyword>
<proteinExistence type="predicted"/>
<dbReference type="CDD" id="cd00093">
    <property type="entry name" value="HTH_XRE"/>
    <property type="match status" value="1"/>
</dbReference>
<protein>
    <recommendedName>
        <fullName evidence="1">HTH cro/C1-type domain-containing protein</fullName>
    </recommendedName>
</protein>
<organism evidence="2 3">
    <name type="scientific">Cysteiniphilum litorale</name>
    <dbReference type="NCBI Taxonomy" id="2056700"/>
    <lineage>
        <taxon>Bacteria</taxon>
        <taxon>Pseudomonadati</taxon>
        <taxon>Pseudomonadota</taxon>
        <taxon>Gammaproteobacteria</taxon>
        <taxon>Thiotrichales</taxon>
        <taxon>Fastidiosibacteraceae</taxon>
        <taxon>Cysteiniphilum</taxon>
    </lineage>
</organism>
<feature type="domain" description="HTH cro/C1-type" evidence="1">
    <location>
        <begin position="8"/>
        <end position="63"/>
    </location>
</feature>
<dbReference type="Pfam" id="PF13443">
    <property type="entry name" value="HTH_26"/>
    <property type="match status" value="1"/>
</dbReference>
<reference evidence="2" key="1">
    <citation type="journal article" date="2014" name="Int. J. Syst. Evol. Microbiol.">
        <title>Complete genome sequence of Corynebacterium casei LMG S-19264T (=DSM 44701T), isolated from a smear-ripened cheese.</title>
        <authorList>
            <consortium name="US DOE Joint Genome Institute (JGI-PGF)"/>
            <person name="Walter F."/>
            <person name="Albersmeier A."/>
            <person name="Kalinowski J."/>
            <person name="Ruckert C."/>
        </authorList>
    </citation>
    <scope>NUCLEOTIDE SEQUENCE</scope>
    <source>
        <strain evidence="2">CGMCC 1.15758</strain>
    </source>
</reference>
<comment type="caution">
    <text evidence="2">The sequence shown here is derived from an EMBL/GenBank/DDBJ whole genome shotgun (WGS) entry which is preliminary data.</text>
</comment>
<dbReference type="InterPro" id="IPR010982">
    <property type="entry name" value="Lambda_DNA-bd_dom_sf"/>
</dbReference>
<dbReference type="Gene3D" id="1.10.260.40">
    <property type="entry name" value="lambda repressor-like DNA-binding domains"/>
    <property type="match status" value="1"/>
</dbReference>
<dbReference type="SMART" id="SM00530">
    <property type="entry name" value="HTH_XRE"/>
    <property type="match status" value="1"/>
</dbReference>
<dbReference type="PROSITE" id="PS50943">
    <property type="entry name" value="HTH_CROC1"/>
    <property type="match status" value="1"/>
</dbReference>
<name>A0A8J2Z397_9GAMM</name>
<dbReference type="GO" id="GO:0003677">
    <property type="term" value="F:DNA binding"/>
    <property type="evidence" value="ECO:0007669"/>
    <property type="project" value="InterPro"/>
</dbReference>
<sequence length="185" mass="21365">MNQLAENLKKYMENNRIGLREFAKHIGVSHATLSRIISRPPQELQLITKRKISDFIGVAFEELCNHDLDALLLNKKGNYKVGFIDFDGRSTNELVETDELYTFAINIKNNDYEPLFPKGSILFFAHEPAYQKDICLIKYNKELLLCSACNAYRLELELVDLHTKKKFITIRNNVKGVLMKSLNPK</sequence>
<dbReference type="Proteomes" id="UP000636949">
    <property type="component" value="Unassembled WGS sequence"/>
</dbReference>
<dbReference type="RefSeq" id="WP_117002105.1">
    <property type="nucleotide sequence ID" value="NZ_BMJS01000005.1"/>
</dbReference>
<evidence type="ECO:0000313" key="3">
    <source>
        <dbReference type="Proteomes" id="UP000636949"/>
    </source>
</evidence>
<reference evidence="2" key="2">
    <citation type="submission" date="2020-09" db="EMBL/GenBank/DDBJ databases">
        <authorList>
            <person name="Sun Q."/>
            <person name="Zhou Y."/>
        </authorList>
    </citation>
    <scope>NUCLEOTIDE SEQUENCE</scope>
    <source>
        <strain evidence="2">CGMCC 1.15758</strain>
    </source>
</reference>
<evidence type="ECO:0000313" key="2">
    <source>
        <dbReference type="EMBL" id="GGF92763.1"/>
    </source>
</evidence>
<evidence type="ECO:0000259" key="1">
    <source>
        <dbReference type="PROSITE" id="PS50943"/>
    </source>
</evidence>
<accession>A0A8J2Z397</accession>
<dbReference type="AlphaFoldDB" id="A0A8J2Z397"/>
<dbReference type="InterPro" id="IPR001387">
    <property type="entry name" value="Cro/C1-type_HTH"/>
</dbReference>